<accession>A0AAV5LH62</accession>
<dbReference type="AlphaFoldDB" id="A0AAV5LH62"/>
<keyword evidence="3" id="KW-1185">Reference proteome</keyword>
<reference evidence="2 3" key="1">
    <citation type="journal article" date="2021" name="Commun. Biol.">
        <title>The genome of Shorea leprosula (Dipterocarpaceae) highlights the ecological relevance of drought in aseasonal tropical rainforests.</title>
        <authorList>
            <person name="Ng K.K.S."/>
            <person name="Kobayashi M.J."/>
            <person name="Fawcett J.A."/>
            <person name="Hatakeyama M."/>
            <person name="Paape T."/>
            <person name="Ng C.H."/>
            <person name="Ang C.C."/>
            <person name="Tnah L.H."/>
            <person name="Lee C.T."/>
            <person name="Nishiyama T."/>
            <person name="Sese J."/>
            <person name="O'Brien M.J."/>
            <person name="Copetti D."/>
            <person name="Mohd Noor M.I."/>
            <person name="Ong R.C."/>
            <person name="Putra M."/>
            <person name="Sireger I.Z."/>
            <person name="Indrioko S."/>
            <person name="Kosugi Y."/>
            <person name="Izuno A."/>
            <person name="Isagi Y."/>
            <person name="Lee S.L."/>
            <person name="Shimizu K.K."/>
        </authorList>
    </citation>
    <scope>NUCLEOTIDE SEQUENCE [LARGE SCALE GENOMIC DNA]</scope>
    <source>
        <strain evidence="2">214</strain>
    </source>
</reference>
<dbReference type="EMBL" id="BPVZ01000114">
    <property type="protein sequence ID" value="GKV35997.1"/>
    <property type="molecule type" value="Genomic_DNA"/>
</dbReference>
<dbReference type="Proteomes" id="UP001054252">
    <property type="component" value="Unassembled WGS sequence"/>
</dbReference>
<name>A0AAV5LH62_9ROSI</name>
<protein>
    <submittedName>
        <fullName evidence="2">Uncharacterized protein</fullName>
    </submittedName>
</protein>
<evidence type="ECO:0000313" key="3">
    <source>
        <dbReference type="Proteomes" id="UP001054252"/>
    </source>
</evidence>
<evidence type="ECO:0000256" key="1">
    <source>
        <dbReference type="SAM" id="MobiDB-lite"/>
    </source>
</evidence>
<gene>
    <name evidence="2" type="ORF">SLEP1_g44184</name>
</gene>
<organism evidence="2 3">
    <name type="scientific">Rubroshorea leprosula</name>
    <dbReference type="NCBI Taxonomy" id="152421"/>
    <lineage>
        <taxon>Eukaryota</taxon>
        <taxon>Viridiplantae</taxon>
        <taxon>Streptophyta</taxon>
        <taxon>Embryophyta</taxon>
        <taxon>Tracheophyta</taxon>
        <taxon>Spermatophyta</taxon>
        <taxon>Magnoliopsida</taxon>
        <taxon>eudicotyledons</taxon>
        <taxon>Gunneridae</taxon>
        <taxon>Pentapetalae</taxon>
        <taxon>rosids</taxon>
        <taxon>malvids</taxon>
        <taxon>Malvales</taxon>
        <taxon>Dipterocarpaceae</taxon>
        <taxon>Rubroshorea</taxon>
    </lineage>
</organism>
<evidence type="ECO:0000313" key="2">
    <source>
        <dbReference type="EMBL" id="GKV35997.1"/>
    </source>
</evidence>
<proteinExistence type="predicted"/>
<comment type="caution">
    <text evidence="2">The sequence shown here is derived from an EMBL/GenBank/DDBJ whole genome shotgun (WGS) entry which is preliminary data.</text>
</comment>
<sequence>MMASRPFDNDGYIGYDPRLSPQRFDSFSNFYAGSVKDSVCDSSPIFSSQSYSSRDDVFVSQPLLETPSPPPIGGGGGRFPF</sequence>
<feature type="region of interest" description="Disordered" evidence="1">
    <location>
        <begin position="62"/>
        <end position="81"/>
    </location>
</feature>